<feature type="binding site" evidence="8">
    <location>
        <begin position="39"/>
        <end position="46"/>
    </location>
    <ligand>
        <name>ATP</name>
        <dbReference type="ChEBI" id="CHEBI:30616"/>
    </ligand>
</feature>
<dbReference type="GO" id="GO:0007019">
    <property type="term" value="P:microtubule depolymerization"/>
    <property type="evidence" value="ECO:0007669"/>
    <property type="project" value="TreeGrafter"/>
</dbReference>
<keyword evidence="3 9" id="KW-0493">Microtubule</keyword>
<keyword evidence="4 8" id="KW-0547">Nucleotide-binding</keyword>
<dbReference type="InterPro" id="IPR027640">
    <property type="entry name" value="Kinesin-like_fam"/>
</dbReference>
<dbReference type="PANTHER" id="PTHR47971:SF8">
    <property type="entry name" value="KINESIN-LIKE PROTEIN"/>
    <property type="match status" value="1"/>
</dbReference>
<dbReference type="OrthoDB" id="3176171at2759"/>
<evidence type="ECO:0000256" key="1">
    <source>
        <dbReference type="ARBA" id="ARBA00004245"/>
    </source>
</evidence>
<dbReference type="InterPro" id="IPR036961">
    <property type="entry name" value="Kinesin_motor_dom_sf"/>
</dbReference>
<evidence type="ECO:0000256" key="2">
    <source>
        <dbReference type="ARBA" id="ARBA00022490"/>
    </source>
</evidence>
<protein>
    <recommendedName>
        <fullName evidence="9">Kinesin-like protein</fullName>
    </recommendedName>
</protein>
<keyword evidence="7" id="KW-0206">Cytoskeleton</keyword>
<evidence type="ECO:0000256" key="6">
    <source>
        <dbReference type="ARBA" id="ARBA00023175"/>
    </source>
</evidence>
<evidence type="ECO:0000256" key="5">
    <source>
        <dbReference type="ARBA" id="ARBA00022840"/>
    </source>
</evidence>
<dbReference type="Proteomes" id="UP000078046">
    <property type="component" value="Unassembled WGS sequence"/>
</dbReference>
<organism evidence="11 12">
    <name type="scientific">Intoshia linei</name>
    <dbReference type="NCBI Taxonomy" id="1819745"/>
    <lineage>
        <taxon>Eukaryota</taxon>
        <taxon>Metazoa</taxon>
        <taxon>Spiralia</taxon>
        <taxon>Lophotrochozoa</taxon>
        <taxon>Mesozoa</taxon>
        <taxon>Orthonectida</taxon>
        <taxon>Rhopaluridae</taxon>
        <taxon>Intoshia</taxon>
    </lineage>
</organism>
<feature type="domain" description="Kinesin motor" evidence="10">
    <location>
        <begin position="1"/>
        <end position="252"/>
    </location>
</feature>
<proteinExistence type="inferred from homology"/>
<evidence type="ECO:0000313" key="11">
    <source>
        <dbReference type="EMBL" id="OAF65094.1"/>
    </source>
</evidence>
<accession>A0A177AV54</accession>
<keyword evidence="2" id="KW-0963">Cytoplasm</keyword>
<dbReference type="PROSITE" id="PS50067">
    <property type="entry name" value="KINESIN_MOTOR_2"/>
    <property type="match status" value="1"/>
</dbReference>
<dbReference type="PRINTS" id="PR00380">
    <property type="entry name" value="KINESINHEAVY"/>
</dbReference>
<dbReference type="AlphaFoldDB" id="A0A177AV54"/>
<dbReference type="EMBL" id="LWCA01001452">
    <property type="protein sequence ID" value="OAF65094.1"/>
    <property type="molecule type" value="Genomic_DNA"/>
</dbReference>
<evidence type="ECO:0000259" key="10">
    <source>
        <dbReference type="PROSITE" id="PS50067"/>
    </source>
</evidence>
<dbReference type="InterPro" id="IPR027417">
    <property type="entry name" value="P-loop_NTPase"/>
</dbReference>
<keyword evidence="6 8" id="KW-0505">Motor protein</keyword>
<dbReference type="PROSITE" id="PS00411">
    <property type="entry name" value="KINESIN_MOTOR_1"/>
    <property type="match status" value="1"/>
</dbReference>
<evidence type="ECO:0000256" key="9">
    <source>
        <dbReference type="RuleBase" id="RU000394"/>
    </source>
</evidence>
<gene>
    <name evidence="11" type="ORF">A3Q56_07203</name>
</gene>
<dbReference type="GO" id="GO:0005874">
    <property type="term" value="C:microtubule"/>
    <property type="evidence" value="ECO:0007669"/>
    <property type="project" value="UniProtKB-KW"/>
</dbReference>
<dbReference type="PANTHER" id="PTHR47971">
    <property type="entry name" value="KINESIN-RELATED PROTEIN 6"/>
    <property type="match status" value="1"/>
</dbReference>
<evidence type="ECO:0000256" key="7">
    <source>
        <dbReference type="ARBA" id="ARBA00023212"/>
    </source>
</evidence>
<dbReference type="GO" id="GO:0007018">
    <property type="term" value="P:microtubule-based movement"/>
    <property type="evidence" value="ECO:0007669"/>
    <property type="project" value="InterPro"/>
</dbReference>
<dbReference type="SMART" id="SM00129">
    <property type="entry name" value="KISc"/>
    <property type="match status" value="1"/>
</dbReference>
<dbReference type="Pfam" id="PF00225">
    <property type="entry name" value="Kinesin"/>
    <property type="match status" value="1"/>
</dbReference>
<dbReference type="GO" id="GO:0005524">
    <property type="term" value="F:ATP binding"/>
    <property type="evidence" value="ECO:0007669"/>
    <property type="project" value="UniProtKB-UniRule"/>
</dbReference>
<dbReference type="SUPFAM" id="SSF52540">
    <property type="entry name" value="P-loop containing nucleoside triphosphate hydrolases"/>
    <property type="match status" value="1"/>
</dbReference>
<dbReference type="GO" id="GO:0003777">
    <property type="term" value="F:microtubule motor activity"/>
    <property type="evidence" value="ECO:0007669"/>
    <property type="project" value="InterPro"/>
</dbReference>
<comment type="caution">
    <text evidence="11">The sequence shown here is derived from an EMBL/GenBank/DDBJ whole genome shotgun (WGS) entry which is preliminary data.</text>
</comment>
<reference evidence="11 12" key="1">
    <citation type="submission" date="2016-04" db="EMBL/GenBank/DDBJ databases">
        <title>The genome of Intoshia linei affirms orthonectids as highly simplified spiralians.</title>
        <authorList>
            <person name="Mikhailov K.V."/>
            <person name="Slusarev G.S."/>
            <person name="Nikitin M.A."/>
            <person name="Logacheva M.D."/>
            <person name="Penin A."/>
            <person name="Aleoshin V."/>
            <person name="Panchin Y.V."/>
        </authorList>
    </citation>
    <scope>NUCLEOTIDE SEQUENCE [LARGE SCALE GENOMIC DNA]</scope>
    <source>
        <strain evidence="11">Intl2013</strain>
        <tissue evidence="11">Whole animal</tissue>
    </source>
</reference>
<evidence type="ECO:0000313" key="12">
    <source>
        <dbReference type="Proteomes" id="UP000078046"/>
    </source>
</evidence>
<keyword evidence="5 8" id="KW-0067">ATP-binding</keyword>
<dbReference type="Gene3D" id="3.40.850.10">
    <property type="entry name" value="Kinesin motor domain"/>
    <property type="match status" value="1"/>
</dbReference>
<sequence>MNIADENYKFNKQLIYNYTAKPFLNVLFNGGTATCFAYGQTGSGKTHTRNGKFNKKNQVFEEDGIYTYAAKDLFEWLKPRPQCAEFMTGGAYFKIYGGKVFDLLNNRNKLRILKVGRGCMQLLRLRETYLKNVDDAKNLIATGSRIRNSGQTSTNLNSSRSHAIFQFILLRKTSRKLYSVFSLIDLAGNERNADTISSDRQTQNIIGLNSGKLLGLIILNHPPANIKSKSHDNQPISVIEGDESITSELPNV</sequence>
<evidence type="ECO:0000256" key="4">
    <source>
        <dbReference type="ARBA" id="ARBA00022741"/>
    </source>
</evidence>
<name>A0A177AV54_9BILA</name>
<dbReference type="InterPro" id="IPR001752">
    <property type="entry name" value="Kinesin_motor_dom"/>
</dbReference>
<keyword evidence="12" id="KW-1185">Reference proteome</keyword>
<comment type="subcellular location">
    <subcellularLocation>
        <location evidence="1">Cytoplasm</location>
        <location evidence="1">Cytoskeleton</location>
    </subcellularLocation>
</comment>
<evidence type="ECO:0000256" key="3">
    <source>
        <dbReference type="ARBA" id="ARBA00022701"/>
    </source>
</evidence>
<dbReference type="InterPro" id="IPR019821">
    <property type="entry name" value="Kinesin_motor_CS"/>
</dbReference>
<dbReference type="GO" id="GO:0008017">
    <property type="term" value="F:microtubule binding"/>
    <property type="evidence" value="ECO:0007669"/>
    <property type="project" value="InterPro"/>
</dbReference>
<comment type="similarity">
    <text evidence="8 9">Belongs to the TRAFAC class myosin-kinesin ATPase superfamily. Kinesin family.</text>
</comment>
<evidence type="ECO:0000256" key="8">
    <source>
        <dbReference type="PROSITE-ProRule" id="PRU00283"/>
    </source>
</evidence>